<accession>A0AAD9HXM5</accession>
<dbReference type="Proteomes" id="UP001217918">
    <property type="component" value="Unassembled WGS sequence"/>
</dbReference>
<organism evidence="2 3">
    <name type="scientific">Phyllachora maydis</name>
    <dbReference type="NCBI Taxonomy" id="1825666"/>
    <lineage>
        <taxon>Eukaryota</taxon>
        <taxon>Fungi</taxon>
        <taxon>Dikarya</taxon>
        <taxon>Ascomycota</taxon>
        <taxon>Pezizomycotina</taxon>
        <taxon>Sordariomycetes</taxon>
        <taxon>Sordariomycetidae</taxon>
        <taxon>Phyllachorales</taxon>
        <taxon>Phyllachoraceae</taxon>
        <taxon>Phyllachora</taxon>
    </lineage>
</organism>
<feature type="signal peptide" evidence="1">
    <location>
        <begin position="1"/>
        <end position="19"/>
    </location>
</feature>
<comment type="caution">
    <text evidence="2">The sequence shown here is derived from an EMBL/GenBank/DDBJ whole genome shotgun (WGS) entry which is preliminary data.</text>
</comment>
<keyword evidence="3" id="KW-1185">Reference proteome</keyword>
<feature type="chain" id="PRO_5042243523" evidence="1">
    <location>
        <begin position="20"/>
        <end position="103"/>
    </location>
</feature>
<reference evidence="2" key="1">
    <citation type="journal article" date="2023" name="Mol. Plant Microbe Interact.">
        <title>Elucidating the Obligate Nature and Biological Capacity of an Invasive Fungal Corn Pathogen.</title>
        <authorList>
            <person name="MacCready J.S."/>
            <person name="Roggenkamp E.M."/>
            <person name="Gdanetz K."/>
            <person name="Chilvers M.I."/>
        </authorList>
    </citation>
    <scope>NUCLEOTIDE SEQUENCE</scope>
    <source>
        <strain evidence="2">PM02</strain>
    </source>
</reference>
<proteinExistence type="predicted"/>
<evidence type="ECO:0000313" key="2">
    <source>
        <dbReference type="EMBL" id="KAK2067301.1"/>
    </source>
</evidence>
<evidence type="ECO:0000313" key="3">
    <source>
        <dbReference type="Proteomes" id="UP001217918"/>
    </source>
</evidence>
<sequence length="103" mass="11323">MLFLRAIAVLALLAAGTAASLHSIGACVGKRSIKGWTLLLLEETKCACDHYTARQKGSEWWNSCPDCYFDGTFCNSPNWHIGGDELNYYCEELCHASSSEAND</sequence>
<dbReference type="PROSITE" id="PS51257">
    <property type="entry name" value="PROKAR_LIPOPROTEIN"/>
    <property type="match status" value="1"/>
</dbReference>
<evidence type="ECO:0000256" key="1">
    <source>
        <dbReference type="SAM" id="SignalP"/>
    </source>
</evidence>
<keyword evidence="1" id="KW-0732">Signal</keyword>
<gene>
    <name evidence="2" type="ORF">P8C59_001055</name>
</gene>
<dbReference type="AlphaFoldDB" id="A0AAD9HXM5"/>
<name>A0AAD9HXM5_9PEZI</name>
<dbReference type="EMBL" id="JAQQPM010000001">
    <property type="protein sequence ID" value="KAK2067301.1"/>
    <property type="molecule type" value="Genomic_DNA"/>
</dbReference>
<protein>
    <submittedName>
        <fullName evidence="2">Uncharacterized protein</fullName>
    </submittedName>
</protein>